<feature type="transmembrane region" description="Helical" evidence="7">
    <location>
        <begin position="131"/>
        <end position="149"/>
    </location>
</feature>
<evidence type="ECO:0000259" key="9">
    <source>
        <dbReference type="PROSITE" id="PS50929"/>
    </source>
</evidence>
<feature type="transmembrane region" description="Helical" evidence="7">
    <location>
        <begin position="155"/>
        <end position="174"/>
    </location>
</feature>
<evidence type="ECO:0000256" key="1">
    <source>
        <dbReference type="ARBA" id="ARBA00004651"/>
    </source>
</evidence>
<keyword evidence="11" id="KW-1185">Reference proteome</keyword>
<dbReference type="InterPro" id="IPR003439">
    <property type="entry name" value="ABC_transporter-like_ATP-bd"/>
</dbReference>
<dbReference type="SMART" id="SM00382">
    <property type="entry name" value="AAA"/>
    <property type="match status" value="1"/>
</dbReference>
<feature type="domain" description="ABC transporter" evidence="8">
    <location>
        <begin position="332"/>
        <end position="556"/>
    </location>
</feature>
<accession>A0A1L8D491</accession>
<feature type="transmembrane region" description="Helical" evidence="7">
    <location>
        <begin position="12"/>
        <end position="41"/>
    </location>
</feature>
<dbReference type="Pfam" id="PF00664">
    <property type="entry name" value="ABC_membrane"/>
    <property type="match status" value="1"/>
</dbReference>
<keyword evidence="6 7" id="KW-0472">Membrane</keyword>
<evidence type="ECO:0000313" key="11">
    <source>
        <dbReference type="Proteomes" id="UP000187338"/>
    </source>
</evidence>
<dbReference type="SUPFAM" id="SSF90123">
    <property type="entry name" value="ABC transporter transmembrane region"/>
    <property type="match status" value="1"/>
</dbReference>
<dbReference type="RefSeq" id="WP_075866175.1">
    <property type="nucleotide sequence ID" value="NZ_BDJL01000125.1"/>
</dbReference>
<dbReference type="InterPro" id="IPR011527">
    <property type="entry name" value="ABC1_TM_dom"/>
</dbReference>
<dbReference type="InterPro" id="IPR014223">
    <property type="entry name" value="ABC_CydC/D"/>
</dbReference>
<comment type="caution">
    <text evidence="10">The sequence shown here is derived from an EMBL/GenBank/DDBJ whole genome shotgun (WGS) entry which is preliminary data.</text>
</comment>
<dbReference type="InterPro" id="IPR036640">
    <property type="entry name" value="ABC1_TM_sf"/>
</dbReference>
<dbReference type="STRING" id="661089.ciss_19230"/>
<organism evidence="10 11">
    <name type="scientific">Carboxydothermus islandicus</name>
    <dbReference type="NCBI Taxonomy" id="661089"/>
    <lineage>
        <taxon>Bacteria</taxon>
        <taxon>Bacillati</taxon>
        <taxon>Bacillota</taxon>
        <taxon>Clostridia</taxon>
        <taxon>Thermoanaerobacterales</taxon>
        <taxon>Thermoanaerobacteraceae</taxon>
        <taxon>Carboxydothermus</taxon>
    </lineage>
</organism>
<dbReference type="InterPro" id="IPR017871">
    <property type="entry name" value="ABC_transporter-like_CS"/>
</dbReference>
<evidence type="ECO:0000256" key="7">
    <source>
        <dbReference type="SAM" id="Phobius"/>
    </source>
</evidence>
<evidence type="ECO:0000256" key="4">
    <source>
        <dbReference type="ARBA" id="ARBA00022840"/>
    </source>
</evidence>
<evidence type="ECO:0000259" key="8">
    <source>
        <dbReference type="PROSITE" id="PS50893"/>
    </source>
</evidence>
<reference evidence="11" key="1">
    <citation type="submission" date="2016-12" db="EMBL/GenBank/DDBJ databases">
        <title>Draft Genome Sequences od Carboxydothermus pertinax and islandicus, Hydrogenogenic Carboxydotrophic Bacteria.</title>
        <authorList>
            <person name="Fukuyama Y."/>
            <person name="Ohmae K."/>
            <person name="Yoneda Y."/>
            <person name="Yoshida T."/>
            <person name="Sako Y."/>
        </authorList>
    </citation>
    <scope>NUCLEOTIDE SEQUENCE [LARGE SCALE GENOMIC DNA]</scope>
    <source>
        <strain evidence="11">SET</strain>
    </source>
</reference>
<keyword evidence="4" id="KW-0067">ATP-binding</keyword>
<feature type="domain" description="ABC transmembrane type-1" evidence="9">
    <location>
        <begin position="16"/>
        <end position="287"/>
    </location>
</feature>
<dbReference type="OrthoDB" id="9762517at2"/>
<name>A0A1L8D491_9THEO</name>
<keyword evidence="3" id="KW-0547">Nucleotide-binding</keyword>
<evidence type="ECO:0000256" key="6">
    <source>
        <dbReference type="ARBA" id="ARBA00023136"/>
    </source>
</evidence>
<dbReference type="GO" id="GO:0140359">
    <property type="term" value="F:ABC-type transporter activity"/>
    <property type="evidence" value="ECO:0007669"/>
    <property type="project" value="InterPro"/>
</dbReference>
<comment type="subcellular location">
    <subcellularLocation>
        <location evidence="1">Cell membrane</location>
        <topology evidence="1">Multi-pass membrane protein</topology>
    </subcellularLocation>
</comment>
<dbReference type="GO" id="GO:0045454">
    <property type="term" value="P:cell redox homeostasis"/>
    <property type="evidence" value="ECO:0007669"/>
    <property type="project" value="InterPro"/>
</dbReference>
<dbReference type="Gene3D" id="3.40.50.300">
    <property type="entry name" value="P-loop containing nucleotide triphosphate hydrolases"/>
    <property type="match status" value="1"/>
</dbReference>
<dbReference type="GO" id="GO:0005524">
    <property type="term" value="F:ATP binding"/>
    <property type="evidence" value="ECO:0007669"/>
    <property type="project" value="UniProtKB-KW"/>
</dbReference>
<dbReference type="PANTHER" id="PTHR24221">
    <property type="entry name" value="ATP-BINDING CASSETTE SUB-FAMILY B"/>
    <property type="match status" value="1"/>
</dbReference>
<dbReference type="GO" id="GO:0034040">
    <property type="term" value="F:ATPase-coupled lipid transmembrane transporter activity"/>
    <property type="evidence" value="ECO:0007669"/>
    <property type="project" value="TreeGrafter"/>
</dbReference>
<sequence>MKQLFKILQNDFRGVFLAVILGTLTVVSSVGLFATSAYLISKAALKPLAYTLTLTIVGVRFFGLSRAVFRYLERYFSHKTTFNFLAEIRKFFYEEVEPKSPAIFQKARSTDLLSRMVADVESLQNFFLRAVYPYLVILWVLILVGIFLWRFSFWFSFLLFSGFIIAALFLPVFLGKKSLEFTKKYRTKRAFLANGLGELILGYIDLKTTNSLEEKVSGLQKLSQKLIALRKMAANLTALSDSSVLFLSHFSGFLALILAVYLSSQGKLSGVLIALVVLVVQTSFEAVFPAAAARQYWEESKESARRIFSILNEPPQVIEGAGRTNLPGEFSLEFKKVTLIYPGNVEPSLKDVSFFLKEGQKIALVGPSGSGKSSILKLLLRFYDYEGEIFLGGEELKTFSPEAVRTLFGVVSQESFIFNTTLEENLRIAKPEALEEELLAVLEKVKLSHLKLSFEVGERGERLSGGERQRLLIARLLLKNAPIWLLDEPTTGLDSITEKEVLDNIWEVAGDKTLVYITHRLRGLEKMDEILVMDRGEIKEKLNFVEFKKRYLNHDGG</sequence>
<evidence type="ECO:0000313" key="10">
    <source>
        <dbReference type="EMBL" id="GAV25990.1"/>
    </source>
</evidence>
<dbReference type="PROSITE" id="PS50929">
    <property type="entry name" value="ABC_TM1F"/>
    <property type="match status" value="1"/>
</dbReference>
<gene>
    <name evidence="10" type="ORF">ciss_19230</name>
</gene>
<dbReference type="Proteomes" id="UP000187338">
    <property type="component" value="Unassembled WGS sequence"/>
</dbReference>
<evidence type="ECO:0000256" key="3">
    <source>
        <dbReference type="ARBA" id="ARBA00022741"/>
    </source>
</evidence>
<evidence type="ECO:0000256" key="5">
    <source>
        <dbReference type="ARBA" id="ARBA00022989"/>
    </source>
</evidence>
<dbReference type="InterPro" id="IPR039421">
    <property type="entry name" value="Type_1_exporter"/>
</dbReference>
<proteinExistence type="predicted"/>
<dbReference type="AlphaFoldDB" id="A0A1L8D491"/>
<dbReference type="CDD" id="cd03228">
    <property type="entry name" value="ABCC_MRP_Like"/>
    <property type="match status" value="1"/>
</dbReference>
<dbReference type="PROSITE" id="PS50893">
    <property type="entry name" value="ABC_TRANSPORTER_2"/>
    <property type="match status" value="1"/>
</dbReference>
<dbReference type="GO" id="GO:0016887">
    <property type="term" value="F:ATP hydrolysis activity"/>
    <property type="evidence" value="ECO:0007669"/>
    <property type="project" value="InterPro"/>
</dbReference>
<keyword evidence="5 7" id="KW-1133">Transmembrane helix</keyword>
<feature type="transmembrane region" description="Helical" evidence="7">
    <location>
        <begin position="47"/>
        <end position="69"/>
    </location>
</feature>
<dbReference type="EMBL" id="BDJL01000125">
    <property type="protein sequence ID" value="GAV25990.1"/>
    <property type="molecule type" value="Genomic_DNA"/>
</dbReference>
<dbReference type="Pfam" id="PF00005">
    <property type="entry name" value="ABC_tran"/>
    <property type="match status" value="1"/>
</dbReference>
<keyword evidence="2 7" id="KW-0812">Transmembrane</keyword>
<evidence type="ECO:0000256" key="2">
    <source>
        <dbReference type="ARBA" id="ARBA00022692"/>
    </source>
</evidence>
<dbReference type="PANTHER" id="PTHR24221:SF653">
    <property type="entry name" value="TRANSPORT ATP-BINDING PROTEIN CYDC"/>
    <property type="match status" value="1"/>
</dbReference>
<dbReference type="InterPro" id="IPR003593">
    <property type="entry name" value="AAA+_ATPase"/>
</dbReference>
<dbReference type="PROSITE" id="PS00211">
    <property type="entry name" value="ABC_TRANSPORTER_1"/>
    <property type="match status" value="1"/>
</dbReference>
<dbReference type="Gene3D" id="1.20.1560.10">
    <property type="entry name" value="ABC transporter type 1, transmembrane domain"/>
    <property type="match status" value="1"/>
</dbReference>
<dbReference type="InterPro" id="IPR027417">
    <property type="entry name" value="P-loop_NTPase"/>
</dbReference>
<dbReference type="GO" id="GO:0005886">
    <property type="term" value="C:plasma membrane"/>
    <property type="evidence" value="ECO:0007669"/>
    <property type="project" value="UniProtKB-SubCell"/>
</dbReference>
<dbReference type="SUPFAM" id="SSF52540">
    <property type="entry name" value="P-loop containing nucleoside triphosphate hydrolases"/>
    <property type="match status" value="1"/>
</dbReference>
<dbReference type="GO" id="GO:0034775">
    <property type="term" value="P:glutathione transmembrane transport"/>
    <property type="evidence" value="ECO:0007669"/>
    <property type="project" value="InterPro"/>
</dbReference>
<protein>
    <submittedName>
        <fullName evidence="10">Thiol reductant ABC exporter subunit CydC</fullName>
    </submittedName>
</protein>
<dbReference type="NCBIfam" id="TIGR02868">
    <property type="entry name" value="CydC"/>
    <property type="match status" value="1"/>
</dbReference>
<feature type="transmembrane region" description="Helical" evidence="7">
    <location>
        <begin position="244"/>
        <end position="262"/>
    </location>
</feature>